<name>Q5AR88_EMENI</name>
<dbReference type="GeneID" id="2868088"/>
<reference evidence="7" key="1">
    <citation type="journal article" date="2005" name="Nature">
        <title>Sequencing of Aspergillus nidulans and comparative analysis with A. fumigatus and A. oryzae.</title>
        <authorList>
            <person name="Galagan J.E."/>
            <person name="Calvo S.E."/>
            <person name="Cuomo C."/>
            <person name="Ma L.J."/>
            <person name="Wortman J.R."/>
            <person name="Batzoglou S."/>
            <person name="Lee S.I."/>
            <person name="Basturkmen M."/>
            <person name="Spevak C.C."/>
            <person name="Clutterbuck J."/>
            <person name="Kapitonov V."/>
            <person name="Jurka J."/>
            <person name="Scazzocchio C."/>
            <person name="Farman M."/>
            <person name="Butler J."/>
            <person name="Purcell S."/>
            <person name="Harris S."/>
            <person name="Braus G.H."/>
            <person name="Draht O."/>
            <person name="Busch S."/>
            <person name="D'Enfert C."/>
            <person name="Bouchier C."/>
            <person name="Goldman G.H."/>
            <person name="Bell-Pedersen D."/>
            <person name="Griffiths-Jones S."/>
            <person name="Doonan J.H."/>
            <person name="Yu J."/>
            <person name="Vienken K."/>
            <person name="Pain A."/>
            <person name="Freitag M."/>
            <person name="Selker E.U."/>
            <person name="Archer D.B."/>
            <person name="Penalva M.A."/>
            <person name="Oakley B.R."/>
            <person name="Momany M."/>
            <person name="Tanaka T."/>
            <person name="Kumagai T."/>
            <person name="Asai K."/>
            <person name="Machida M."/>
            <person name="Nierman W.C."/>
            <person name="Denning D.W."/>
            <person name="Caddick M."/>
            <person name="Hynes M."/>
            <person name="Paoletti M."/>
            <person name="Fischer R."/>
            <person name="Miller B."/>
            <person name="Dyer P."/>
            <person name="Sachs M.S."/>
            <person name="Osmani S.A."/>
            <person name="Birren B.W."/>
        </authorList>
    </citation>
    <scope>NUCLEOTIDE SEQUENCE [LARGE SCALE GENOMIC DNA]</scope>
    <source>
        <strain evidence="7">FGSC A4 / ATCC 38163 / CBS 112.46 / NRRL 194 / M139</strain>
    </source>
</reference>
<dbReference type="CDD" id="cd23767">
    <property type="entry name" value="IQCD"/>
    <property type="match status" value="1"/>
</dbReference>
<sequence>MTDTNRGHPEAENDVTASQVAAVCLIQRVYRGYRTRRELQGRHLTATNRWIDVRPRIGRGFDSKLTAQIVAETQSQARHRSAASTAGSPAAQAHRNWSHAVHVAKLARGDSHARQRETSLQPTKPAPATISKAMDLQYFLEMMDPSHRHGSNLRKYHEYWKAMDTHENFFYWLDYGGGKGVELPECPRDKLSREKVRYLSREERLNYLVKVDQRGRFRWARNNELVWTNNSLYEDGADGISPIRAVSPPGKGSSDARSRLKLRHRSAPESLLDKETQVSDTESDPAHGLSSRRRQIINSIKDKLFGKDDWWIFVADPSYRLYIGIKQRGSFQHSSFLRGGRIAAAGLIKIRGGKLRDLAPLSRDGRICRH</sequence>
<accession>Q5AR88</accession>
<feature type="compositionally biased region" description="Low complexity" evidence="5">
    <location>
        <begin position="82"/>
        <end position="93"/>
    </location>
</feature>
<dbReference type="InterPro" id="IPR044159">
    <property type="entry name" value="IQM"/>
</dbReference>
<keyword evidence="4" id="KW-0539">Nucleus</keyword>
<dbReference type="PANTHER" id="PTHR31250:SF27">
    <property type="entry name" value="IQ DOMAIN-CONTAINING PROTEIN IQM5"/>
    <property type="match status" value="1"/>
</dbReference>
<dbReference type="OMA" id="WIFVADP"/>
<gene>
    <name evidence="6" type="ORF">ANIA_09192</name>
</gene>
<dbReference type="HOGENOM" id="CLU_020021_2_0_1"/>
<dbReference type="InParanoid" id="Q5AR88"/>
<evidence type="ECO:0000256" key="4">
    <source>
        <dbReference type="ARBA" id="ARBA00023242"/>
    </source>
</evidence>
<reference evidence="7" key="2">
    <citation type="journal article" date="2009" name="Fungal Genet. Biol.">
        <title>The 2008 update of the Aspergillus nidulans genome annotation: a community effort.</title>
        <authorList>
            <person name="Wortman J.R."/>
            <person name="Gilsenan J.M."/>
            <person name="Joardar V."/>
            <person name="Deegan J."/>
            <person name="Clutterbuck J."/>
            <person name="Andersen M.R."/>
            <person name="Archer D."/>
            <person name="Bencina M."/>
            <person name="Braus G."/>
            <person name="Coutinho P."/>
            <person name="von Dohren H."/>
            <person name="Doonan J."/>
            <person name="Driessen A.J."/>
            <person name="Durek P."/>
            <person name="Espeso E."/>
            <person name="Fekete E."/>
            <person name="Flipphi M."/>
            <person name="Estrada C.G."/>
            <person name="Geysens S."/>
            <person name="Goldman G."/>
            <person name="de Groot P.W."/>
            <person name="Hansen K."/>
            <person name="Harris S.D."/>
            <person name="Heinekamp T."/>
            <person name="Helmstaedt K."/>
            <person name="Henrissat B."/>
            <person name="Hofmann G."/>
            <person name="Homan T."/>
            <person name="Horio T."/>
            <person name="Horiuchi H."/>
            <person name="James S."/>
            <person name="Jones M."/>
            <person name="Karaffa L."/>
            <person name="Karanyi Z."/>
            <person name="Kato M."/>
            <person name="Keller N."/>
            <person name="Kelly D.E."/>
            <person name="Kiel J.A."/>
            <person name="Kim J.M."/>
            <person name="van der Klei I.J."/>
            <person name="Klis F.M."/>
            <person name="Kovalchuk A."/>
            <person name="Krasevec N."/>
            <person name="Kubicek C.P."/>
            <person name="Liu B."/>
            <person name="Maccabe A."/>
            <person name="Meyer V."/>
            <person name="Mirabito P."/>
            <person name="Miskei M."/>
            <person name="Mos M."/>
            <person name="Mullins J."/>
            <person name="Nelson D.R."/>
            <person name="Nielsen J."/>
            <person name="Oakley B.R."/>
            <person name="Osmani S.A."/>
            <person name="Pakula T."/>
            <person name="Paszewski A."/>
            <person name="Paulsen I."/>
            <person name="Pilsyk S."/>
            <person name="Pocsi I."/>
            <person name="Punt P.J."/>
            <person name="Ram A.F."/>
            <person name="Ren Q."/>
            <person name="Robellet X."/>
            <person name="Robson G."/>
            <person name="Seiboth B."/>
            <person name="van Solingen P."/>
            <person name="Specht T."/>
            <person name="Sun J."/>
            <person name="Taheri-Talesh N."/>
            <person name="Takeshita N."/>
            <person name="Ussery D."/>
            <person name="vanKuyk P.A."/>
            <person name="Visser H."/>
            <person name="van de Vondervoort P.J."/>
            <person name="de Vries R.P."/>
            <person name="Walton J."/>
            <person name="Xiang X."/>
            <person name="Xiong Y."/>
            <person name="Zeng A.P."/>
            <person name="Brandt B.W."/>
            <person name="Cornell M.J."/>
            <person name="van den Hondel C.A."/>
            <person name="Visser J."/>
            <person name="Oliver S.G."/>
            <person name="Turner G."/>
        </authorList>
    </citation>
    <scope>GENOME REANNOTATION</scope>
    <source>
        <strain evidence="7">FGSC A4 / ATCC 38163 / CBS 112.46 / NRRL 194 / M139</strain>
    </source>
</reference>
<dbReference type="Proteomes" id="UP000000560">
    <property type="component" value="Chromosome VI"/>
</dbReference>
<dbReference type="InterPro" id="IPR000048">
    <property type="entry name" value="IQ_motif_EF-hand-BS"/>
</dbReference>
<dbReference type="EMBL" id="BN001306">
    <property type="protein sequence ID" value="CBF82354.1"/>
    <property type="molecule type" value="Genomic_DNA"/>
</dbReference>
<proteinExistence type="predicted"/>
<organism evidence="6 7">
    <name type="scientific">Emericella nidulans (strain FGSC A4 / ATCC 38163 / CBS 112.46 / NRRL 194 / M139)</name>
    <name type="common">Aspergillus nidulans</name>
    <dbReference type="NCBI Taxonomy" id="227321"/>
    <lineage>
        <taxon>Eukaryota</taxon>
        <taxon>Fungi</taxon>
        <taxon>Dikarya</taxon>
        <taxon>Ascomycota</taxon>
        <taxon>Pezizomycotina</taxon>
        <taxon>Eurotiomycetes</taxon>
        <taxon>Eurotiomycetidae</taxon>
        <taxon>Eurotiales</taxon>
        <taxon>Aspergillaceae</taxon>
        <taxon>Aspergillus</taxon>
        <taxon>Aspergillus subgen. Nidulantes</taxon>
    </lineage>
</organism>
<evidence type="ECO:0000256" key="2">
    <source>
        <dbReference type="ARBA" id="ARBA00004496"/>
    </source>
</evidence>
<dbReference type="OrthoDB" id="7344096at2759"/>
<dbReference type="AlphaFoldDB" id="Q5AR88"/>
<evidence type="ECO:0000256" key="1">
    <source>
        <dbReference type="ARBA" id="ARBA00004123"/>
    </source>
</evidence>
<dbReference type="RefSeq" id="XP_682461.1">
    <property type="nucleotide sequence ID" value="XM_677369.1"/>
</dbReference>
<accession>C8VJU4</accession>
<evidence type="ECO:0000313" key="7">
    <source>
        <dbReference type="Proteomes" id="UP000000560"/>
    </source>
</evidence>
<keyword evidence="3" id="KW-0963">Cytoplasm</keyword>
<dbReference type="eggNOG" id="ENOG502QRIN">
    <property type="taxonomic scope" value="Eukaryota"/>
</dbReference>
<keyword evidence="7" id="KW-1185">Reference proteome</keyword>
<dbReference type="GO" id="GO:0005737">
    <property type="term" value="C:cytoplasm"/>
    <property type="evidence" value="ECO:0007669"/>
    <property type="project" value="UniProtKB-SubCell"/>
</dbReference>
<evidence type="ECO:0000313" key="6">
    <source>
        <dbReference type="EMBL" id="CBF82354.1"/>
    </source>
</evidence>
<dbReference type="GO" id="GO:0005634">
    <property type="term" value="C:nucleus"/>
    <property type="evidence" value="ECO:0007669"/>
    <property type="project" value="UniProtKB-SubCell"/>
</dbReference>
<feature type="region of interest" description="Disordered" evidence="5">
    <location>
        <begin position="271"/>
        <end position="290"/>
    </location>
</feature>
<protein>
    <submittedName>
        <fullName evidence="6">IQ calmodulin-binding motif protein (AFU_orthologue AFUA_3G03910)</fullName>
    </submittedName>
</protein>
<evidence type="ECO:0000256" key="5">
    <source>
        <dbReference type="SAM" id="MobiDB-lite"/>
    </source>
</evidence>
<dbReference type="KEGG" id="ani:ANIA_09192"/>
<feature type="region of interest" description="Disordered" evidence="5">
    <location>
        <begin position="72"/>
        <end position="95"/>
    </location>
</feature>
<dbReference type="PROSITE" id="PS50096">
    <property type="entry name" value="IQ"/>
    <property type="match status" value="1"/>
</dbReference>
<dbReference type="Pfam" id="PF00612">
    <property type="entry name" value="IQ"/>
    <property type="match status" value="1"/>
</dbReference>
<comment type="subcellular location">
    <subcellularLocation>
        <location evidence="2">Cytoplasm</location>
    </subcellularLocation>
    <subcellularLocation>
        <location evidence="1">Nucleus</location>
    </subcellularLocation>
</comment>
<evidence type="ECO:0000256" key="3">
    <source>
        <dbReference type="ARBA" id="ARBA00022490"/>
    </source>
</evidence>
<dbReference type="PANTHER" id="PTHR31250">
    <property type="entry name" value="IQ DOMAIN-CONTAINING PROTEIN IQM3"/>
    <property type="match status" value="1"/>
</dbReference>